<dbReference type="AlphaFoldDB" id="A0A6N8FC50"/>
<dbReference type="GO" id="GO:0046872">
    <property type="term" value="F:metal ion binding"/>
    <property type="evidence" value="ECO:0007669"/>
    <property type="project" value="UniProtKB-KW"/>
</dbReference>
<dbReference type="GO" id="GO:0016787">
    <property type="term" value="F:hydrolase activity"/>
    <property type="evidence" value="ECO:0007669"/>
    <property type="project" value="UniProtKB-KW"/>
</dbReference>
<evidence type="ECO:0000313" key="6">
    <source>
        <dbReference type="EMBL" id="MUK87130.1"/>
    </source>
</evidence>
<dbReference type="EMBL" id="WOCA01000001">
    <property type="protein sequence ID" value="MUK87130.1"/>
    <property type="molecule type" value="Genomic_DNA"/>
</dbReference>
<dbReference type="Pfam" id="PF00753">
    <property type="entry name" value="Lactamase_B"/>
    <property type="match status" value="1"/>
</dbReference>
<evidence type="ECO:0000256" key="3">
    <source>
        <dbReference type="ARBA" id="ARBA00022801"/>
    </source>
</evidence>
<comment type="caution">
    <text evidence="6">The sequence shown here is derived from an EMBL/GenBank/DDBJ whole genome shotgun (WGS) entry which is preliminary data.</text>
</comment>
<evidence type="ECO:0000256" key="1">
    <source>
        <dbReference type="ARBA" id="ARBA00001947"/>
    </source>
</evidence>
<organism evidence="6 7">
    <name type="scientific">Ornithinibacillus caprae</name>
    <dbReference type="NCBI Taxonomy" id="2678566"/>
    <lineage>
        <taxon>Bacteria</taxon>
        <taxon>Bacillati</taxon>
        <taxon>Bacillota</taxon>
        <taxon>Bacilli</taxon>
        <taxon>Bacillales</taxon>
        <taxon>Bacillaceae</taxon>
        <taxon>Ornithinibacillus</taxon>
    </lineage>
</organism>
<gene>
    <name evidence="6" type="ORF">GMD78_01790</name>
</gene>
<keyword evidence="4" id="KW-0862">Zinc</keyword>
<keyword evidence="2" id="KW-0479">Metal-binding</keyword>
<evidence type="ECO:0000313" key="7">
    <source>
        <dbReference type="Proteomes" id="UP000469125"/>
    </source>
</evidence>
<dbReference type="SUPFAM" id="SSF56281">
    <property type="entry name" value="Metallo-hydrolase/oxidoreductase"/>
    <property type="match status" value="1"/>
</dbReference>
<sequence>MKIKSMPLGPLGTNCFILYKEQEALIVDPGGDASQVVSFLNREQLRPKAILLTHAHFDHIGAVEELRNYYQLDVYLHELEKEWLTDPTLNGSRSFIGEEISTNGPDKFFEPGTLSIAKFSCEILHTPGHSPGSVSIVFEEDSLVVSGDALFHSGIGRTDLPGGDFKQLEDSIKQQLYSLPDHFEVYPGHGPQTSIGAEKRHNPFIKA</sequence>
<comment type="cofactor">
    <cofactor evidence="1">
        <name>Zn(2+)</name>
        <dbReference type="ChEBI" id="CHEBI:29105"/>
    </cofactor>
</comment>
<keyword evidence="3 6" id="KW-0378">Hydrolase</keyword>
<keyword evidence="7" id="KW-1185">Reference proteome</keyword>
<evidence type="ECO:0000259" key="5">
    <source>
        <dbReference type="SMART" id="SM00849"/>
    </source>
</evidence>
<evidence type="ECO:0000256" key="2">
    <source>
        <dbReference type="ARBA" id="ARBA00022723"/>
    </source>
</evidence>
<accession>A0A6N8FC50</accession>
<dbReference type="InterPro" id="IPR001279">
    <property type="entry name" value="Metallo-B-lactamas"/>
</dbReference>
<dbReference type="PANTHER" id="PTHR46233:SF3">
    <property type="entry name" value="HYDROXYACYLGLUTATHIONE HYDROLASE GLOC"/>
    <property type="match status" value="1"/>
</dbReference>
<feature type="domain" description="Metallo-beta-lactamase" evidence="5">
    <location>
        <begin position="12"/>
        <end position="189"/>
    </location>
</feature>
<dbReference type="InterPro" id="IPR036866">
    <property type="entry name" value="RibonucZ/Hydroxyglut_hydro"/>
</dbReference>
<evidence type="ECO:0000256" key="4">
    <source>
        <dbReference type="ARBA" id="ARBA00022833"/>
    </source>
</evidence>
<dbReference type="RefSeq" id="WP_155666543.1">
    <property type="nucleotide sequence ID" value="NZ_WOCA01000001.1"/>
</dbReference>
<dbReference type="InterPro" id="IPR051453">
    <property type="entry name" value="MBL_Glyoxalase_II"/>
</dbReference>
<protein>
    <submittedName>
        <fullName evidence="6">MBL fold metallo-hydrolase</fullName>
    </submittedName>
</protein>
<dbReference type="CDD" id="cd06262">
    <property type="entry name" value="metallo-hydrolase-like_MBL-fold"/>
    <property type="match status" value="1"/>
</dbReference>
<dbReference type="Proteomes" id="UP000469125">
    <property type="component" value="Unassembled WGS sequence"/>
</dbReference>
<dbReference type="SMART" id="SM00849">
    <property type="entry name" value="Lactamase_B"/>
    <property type="match status" value="1"/>
</dbReference>
<name>A0A6N8FC50_9BACI</name>
<proteinExistence type="predicted"/>
<reference evidence="6 7" key="1">
    <citation type="submission" date="2019-11" db="EMBL/GenBank/DDBJ databases">
        <authorList>
            <person name="Li X."/>
        </authorList>
    </citation>
    <scope>NUCLEOTIDE SEQUENCE [LARGE SCALE GENOMIC DNA]</scope>
    <source>
        <strain evidence="6 7">L9</strain>
    </source>
</reference>
<dbReference type="Gene3D" id="3.60.15.10">
    <property type="entry name" value="Ribonuclease Z/Hydroxyacylglutathione hydrolase-like"/>
    <property type="match status" value="1"/>
</dbReference>
<dbReference type="PANTHER" id="PTHR46233">
    <property type="entry name" value="HYDROXYACYLGLUTATHIONE HYDROLASE GLOC"/>
    <property type="match status" value="1"/>
</dbReference>